<gene>
    <name evidence="1" type="ORF">ACAOBT_LOCUS15418</name>
</gene>
<dbReference type="AlphaFoldDB" id="A0A9P0KZ06"/>
<evidence type="ECO:0000313" key="1">
    <source>
        <dbReference type="EMBL" id="CAH1983165.1"/>
    </source>
</evidence>
<evidence type="ECO:0000313" key="2">
    <source>
        <dbReference type="Proteomes" id="UP001152888"/>
    </source>
</evidence>
<dbReference type="Proteomes" id="UP001152888">
    <property type="component" value="Unassembled WGS sequence"/>
</dbReference>
<name>A0A9P0KZ06_ACAOB</name>
<sequence>MEKNGNSFAEKDDIDSCFETRCNDRYMNEIKMLNKMAYELLARKGSTTPLTGPENTLRLLKRTIRNQVKEYVGRKLSQIHNNTHRNGRTSKQATIATNIPVCQRKTKVNVSEIIAKFTTT</sequence>
<protein>
    <submittedName>
        <fullName evidence="1">Uncharacterized protein</fullName>
    </submittedName>
</protein>
<accession>A0A9P0KZ06</accession>
<reference evidence="1" key="1">
    <citation type="submission" date="2022-03" db="EMBL/GenBank/DDBJ databases">
        <authorList>
            <person name="Sayadi A."/>
        </authorList>
    </citation>
    <scope>NUCLEOTIDE SEQUENCE</scope>
</reference>
<dbReference type="EMBL" id="CAKOFQ010006933">
    <property type="protein sequence ID" value="CAH1983165.1"/>
    <property type="molecule type" value="Genomic_DNA"/>
</dbReference>
<comment type="caution">
    <text evidence="1">The sequence shown here is derived from an EMBL/GenBank/DDBJ whole genome shotgun (WGS) entry which is preliminary data.</text>
</comment>
<proteinExistence type="predicted"/>
<organism evidence="1 2">
    <name type="scientific">Acanthoscelides obtectus</name>
    <name type="common">Bean weevil</name>
    <name type="synonym">Bruchus obtectus</name>
    <dbReference type="NCBI Taxonomy" id="200917"/>
    <lineage>
        <taxon>Eukaryota</taxon>
        <taxon>Metazoa</taxon>
        <taxon>Ecdysozoa</taxon>
        <taxon>Arthropoda</taxon>
        <taxon>Hexapoda</taxon>
        <taxon>Insecta</taxon>
        <taxon>Pterygota</taxon>
        <taxon>Neoptera</taxon>
        <taxon>Endopterygota</taxon>
        <taxon>Coleoptera</taxon>
        <taxon>Polyphaga</taxon>
        <taxon>Cucujiformia</taxon>
        <taxon>Chrysomeloidea</taxon>
        <taxon>Chrysomelidae</taxon>
        <taxon>Bruchinae</taxon>
        <taxon>Bruchini</taxon>
        <taxon>Acanthoscelides</taxon>
    </lineage>
</organism>
<keyword evidence="2" id="KW-1185">Reference proteome</keyword>